<organism evidence="1">
    <name type="scientific">Arundo donax</name>
    <name type="common">Giant reed</name>
    <name type="synonym">Donax arundinaceus</name>
    <dbReference type="NCBI Taxonomy" id="35708"/>
    <lineage>
        <taxon>Eukaryota</taxon>
        <taxon>Viridiplantae</taxon>
        <taxon>Streptophyta</taxon>
        <taxon>Embryophyta</taxon>
        <taxon>Tracheophyta</taxon>
        <taxon>Spermatophyta</taxon>
        <taxon>Magnoliopsida</taxon>
        <taxon>Liliopsida</taxon>
        <taxon>Poales</taxon>
        <taxon>Poaceae</taxon>
        <taxon>PACMAD clade</taxon>
        <taxon>Arundinoideae</taxon>
        <taxon>Arundineae</taxon>
        <taxon>Arundo</taxon>
    </lineage>
</organism>
<reference evidence="1" key="2">
    <citation type="journal article" date="2015" name="Data Brief">
        <title>Shoot transcriptome of the giant reed, Arundo donax.</title>
        <authorList>
            <person name="Barrero R.A."/>
            <person name="Guerrero F.D."/>
            <person name="Moolhuijzen P."/>
            <person name="Goolsby J.A."/>
            <person name="Tidwell J."/>
            <person name="Bellgard S.E."/>
            <person name="Bellgard M.I."/>
        </authorList>
    </citation>
    <scope>NUCLEOTIDE SEQUENCE</scope>
    <source>
        <tissue evidence="1">Shoot tissue taken approximately 20 cm above the soil surface</tissue>
    </source>
</reference>
<dbReference type="EMBL" id="GBRH01201493">
    <property type="protein sequence ID" value="JAD96402.1"/>
    <property type="molecule type" value="Transcribed_RNA"/>
</dbReference>
<reference evidence="1" key="1">
    <citation type="submission" date="2014-09" db="EMBL/GenBank/DDBJ databases">
        <authorList>
            <person name="Magalhaes I.L.F."/>
            <person name="Oliveira U."/>
            <person name="Santos F.R."/>
            <person name="Vidigal T.H.D.A."/>
            <person name="Brescovit A.D."/>
            <person name="Santos A.J."/>
        </authorList>
    </citation>
    <scope>NUCLEOTIDE SEQUENCE</scope>
    <source>
        <tissue evidence="1">Shoot tissue taken approximately 20 cm above the soil surface</tissue>
    </source>
</reference>
<name>A0A0A9EK21_ARUDO</name>
<evidence type="ECO:0000313" key="1">
    <source>
        <dbReference type="EMBL" id="JAD96402.1"/>
    </source>
</evidence>
<protein>
    <submittedName>
        <fullName evidence="1">Uncharacterized protein</fullName>
    </submittedName>
</protein>
<accession>A0A0A9EK21</accession>
<proteinExistence type="predicted"/>
<dbReference type="AlphaFoldDB" id="A0A0A9EK21"/>
<sequence length="67" mass="7162">MLVNHISRLSFTLEFASATISSFFTATCSNILANLGLVDSSGVTVGFVLKAFTVPKGPALYRTSFFP</sequence>